<gene>
    <name evidence="6" type="ORF">E1267_22910</name>
</gene>
<sequence>MKDTKGEETSAAPTPRLARVHRREQILATATPIFAQAGLAGTSLDDIATAAGVSRMILYRHFASKDDLYQAALKRAAGHLAQAVGDEVTEDTVQELVGWASADPDAFRLLFHQAAREPRFRSDIDKLREDMAQAVFRSLAETIDDRIWAKWAAQLSLTVTVEAIMTWLDIGRPQPARAATRIGRAVRAVLQSAQDD</sequence>
<feature type="domain" description="HTH tetR-type" evidence="5">
    <location>
        <begin position="20"/>
        <end position="80"/>
    </location>
</feature>
<dbReference type="PANTHER" id="PTHR30055">
    <property type="entry name" value="HTH-TYPE TRANSCRIPTIONAL REGULATOR RUTR"/>
    <property type="match status" value="1"/>
</dbReference>
<dbReference type="InterPro" id="IPR001647">
    <property type="entry name" value="HTH_TetR"/>
</dbReference>
<organism evidence="6 7">
    <name type="scientific">Nonomuraea longispora</name>
    <dbReference type="NCBI Taxonomy" id="1848320"/>
    <lineage>
        <taxon>Bacteria</taxon>
        <taxon>Bacillati</taxon>
        <taxon>Actinomycetota</taxon>
        <taxon>Actinomycetes</taxon>
        <taxon>Streptosporangiales</taxon>
        <taxon>Streptosporangiaceae</taxon>
        <taxon>Nonomuraea</taxon>
    </lineage>
</organism>
<dbReference type="InterPro" id="IPR050109">
    <property type="entry name" value="HTH-type_TetR-like_transc_reg"/>
</dbReference>
<evidence type="ECO:0000256" key="2">
    <source>
        <dbReference type="ARBA" id="ARBA00023125"/>
    </source>
</evidence>
<dbReference type="InterPro" id="IPR009057">
    <property type="entry name" value="Homeodomain-like_sf"/>
</dbReference>
<evidence type="ECO:0000256" key="4">
    <source>
        <dbReference type="PROSITE-ProRule" id="PRU00335"/>
    </source>
</evidence>
<proteinExistence type="predicted"/>
<dbReference type="GO" id="GO:0045892">
    <property type="term" value="P:negative regulation of DNA-templated transcription"/>
    <property type="evidence" value="ECO:0007669"/>
    <property type="project" value="UniProtKB-ARBA"/>
</dbReference>
<dbReference type="SUPFAM" id="SSF48498">
    <property type="entry name" value="Tetracyclin repressor-like, C-terminal domain"/>
    <property type="match status" value="1"/>
</dbReference>
<name>A0A4R4N6H4_9ACTN</name>
<dbReference type="PRINTS" id="PR00455">
    <property type="entry name" value="HTHTETR"/>
</dbReference>
<evidence type="ECO:0000313" key="6">
    <source>
        <dbReference type="EMBL" id="TDC04431.1"/>
    </source>
</evidence>
<dbReference type="SUPFAM" id="SSF46689">
    <property type="entry name" value="Homeodomain-like"/>
    <property type="match status" value="1"/>
</dbReference>
<dbReference type="Gene3D" id="1.10.357.10">
    <property type="entry name" value="Tetracycline Repressor, domain 2"/>
    <property type="match status" value="1"/>
</dbReference>
<keyword evidence="3" id="KW-0804">Transcription</keyword>
<evidence type="ECO:0000313" key="7">
    <source>
        <dbReference type="Proteomes" id="UP000295157"/>
    </source>
</evidence>
<reference evidence="6 7" key="1">
    <citation type="submission" date="2019-02" db="EMBL/GenBank/DDBJ databases">
        <title>Draft genome sequences of novel Actinobacteria.</title>
        <authorList>
            <person name="Sahin N."/>
            <person name="Ay H."/>
            <person name="Saygin H."/>
        </authorList>
    </citation>
    <scope>NUCLEOTIDE SEQUENCE [LARGE SCALE GENOMIC DNA]</scope>
    <source>
        <strain evidence="6 7">KC201</strain>
    </source>
</reference>
<evidence type="ECO:0000256" key="1">
    <source>
        <dbReference type="ARBA" id="ARBA00023015"/>
    </source>
</evidence>
<comment type="caution">
    <text evidence="6">The sequence shown here is derived from an EMBL/GenBank/DDBJ whole genome shotgun (WGS) entry which is preliminary data.</text>
</comment>
<accession>A0A4R4N6H4</accession>
<dbReference type="InterPro" id="IPR036271">
    <property type="entry name" value="Tet_transcr_reg_TetR-rel_C_sf"/>
</dbReference>
<keyword evidence="2 4" id="KW-0238">DNA-binding</keyword>
<dbReference type="GO" id="GO:0003700">
    <property type="term" value="F:DNA-binding transcription factor activity"/>
    <property type="evidence" value="ECO:0007669"/>
    <property type="project" value="TreeGrafter"/>
</dbReference>
<dbReference type="OrthoDB" id="3528955at2"/>
<dbReference type="PROSITE" id="PS50977">
    <property type="entry name" value="HTH_TETR_2"/>
    <property type="match status" value="1"/>
</dbReference>
<dbReference type="AlphaFoldDB" id="A0A4R4N6H4"/>
<dbReference type="GO" id="GO:0000976">
    <property type="term" value="F:transcription cis-regulatory region binding"/>
    <property type="evidence" value="ECO:0007669"/>
    <property type="project" value="TreeGrafter"/>
</dbReference>
<feature type="DNA-binding region" description="H-T-H motif" evidence="4">
    <location>
        <begin position="43"/>
        <end position="62"/>
    </location>
</feature>
<dbReference type="Pfam" id="PF00440">
    <property type="entry name" value="TetR_N"/>
    <property type="match status" value="1"/>
</dbReference>
<dbReference type="EMBL" id="SMJZ01000089">
    <property type="protein sequence ID" value="TDC04431.1"/>
    <property type="molecule type" value="Genomic_DNA"/>
</dbReference>
<dbReference type="FunFam" id="1.10.10.60:FF:000141">
    <property type="entry name" value="TetR family transcriptional regulator"/>
    <property type="match status" value="1"/>
</dbReference>
<evidence type="ECO:0000256" key="3">
    <source>
        <dbReference type="ARBA" id="ARBA00023163"/>
    </source>
</evidence>
<protein>
    <submittedName>
        <fullName evidence="6">TetR/AcrR family transcriptional regulator</fullName>
    </submittedName>
</protein>
<keyword evidence="7" id="KW-1185">Reference proteome</keyword>
<dbReference type="RefSeq" id="WP_132334749.1">
    <property type="nucleotide sequence ID" value="NZ_SMJZ01000089.1"/>
</dbReference>
<dbReference type="Proteomes" id="UP000295157">
    <property type="component" value="Unassembled WGS sequence"/>
</dbReference>
<keyword evidence="1" id="KW-0805">Transcription regulation</keyword>
<evidence type="ECO:0000259" key="5">
    <source>
        <dbReference type="PROSITE" id="PS50977"/>
    </source>
</evidence>
<dbReference type="PANTHER" id="PTHR30055:SF234">
    <property type="entry name" value="HTH-TYPE TRANSCRIPTIONAL REGULATOR BETI"/>
    <property type="match status" value="1"/>
</dbReference>